<keyword evidence="2" id="KW-1133">Transmembrane helix</keyword>
<keyword evidence="2" id="KW-0472">Membrane</keyword>
<dbReference type="EMBL" id="HACG01013150">
    <property type="protein sequence ID" value="CEK60015.1"/>
    <property type="molecule type" value="Transcribed_RNA"/>
</dbReference>
<evidence type="ECO:0000256" key="2">
    <source>
        <dbReference type="SAM" id="Phobius"/>
    </source>
</evidence>
<evidence type="ECO:0000313" key="4">
    <source>
        <dbReference type="EMBL" id="CEK60016.1"/>
    </source>
</evidence>
<reference evidence="3" key="1">
    <citation type="submission" date="2014-12" db="EMBL/GenBank/DDBJ databases">
        <title>Insight into the proteome of Arion vulgaris.</title>
        <authorList>
            <person name="Aradska J."/>
            <person name="Bulat T."/>
            <person name="Smidak R."/>
            <person name="Sarate P."/>
            <person name="Gangsoo J."/>
            <person name="Sialana F."/>
            <person name="Bilban M."/>
            <person name="Lubec G."/>
        </authorList>
    </citation>
    <scope>NUCLEOTIDE SEQUENCE</scope>
    <source>
        <tissue evidence="3">Skin</tissue>
    </source>
</reference>
<evidence type="ECO:0000313" key="3">
    <source>
        <dbReference type="EMBL" id="CEK60015.1"/>
    </source>
</evidence>
<proteinExistence type="predicted"/>
<dbReference type="AlphaFoldDB" id="A0A0B6YX20"/>
<organism evidence="3">
    <name type="scientific">Arion vulgaris</name>
    <dbReference type="NCBI Taxonomy" id="1028688"/>
    <lineage>
        <taxon>Eukaryota</taxon>
        <taxon>Metazoa</taxon>
        <taxon>Spiralia</taxon>
        <taxon>Lophotrochozoa</taxon>
        <taxon>Mollusca</taxon>
        <taxon>Gastropoda</taxon>
        <taxon>Heterobranchia</taxon>
        <taxon>Euthyneura</taxon>
        <taxon>Panpulmonata</taxon>
        <taxon>Eupulmonata</taxon>
        <taxon>Stylommatophora</taxon>
        <taxon>Helicina</taxon>
        <taxon>Arionoidea</taxon>
        <taxon>Arionidae</taxon>
        <taxon>Arion</taxon>
    </lineage>
</organism>
<protein>
    <submittedName>
        <fullName evidence="3">Uncharacterized protein</fullName>
    </submittedName>
</protein>
<sequence>MNLSEVTIAGFQLSHLLVAFLIIATFTFVLYWLWTWPCGDQPVERRDEDRVPHETRNAMIPSLRPLYATEIEPGIVVLQSEDGEFFRILREYHTAEKTGNGTTSPELASSDQGNRYMLSYTKAHYQTRASAPLYPPLETGVRSDQCAGGERWKPINTRDSISD</sequence>
<evidence type="ECO:0000256" key="1">
    <source>
        <dbReference type="SAM" id="MobiDB-lite"/>
    </source>
</evidence>
<keyword evidence="2" id="KW-0812">Transmembrane</keyword>
<feature type="region of interest" description="Disordered" evidence="1">
    <location>
        <begin position="140"/>
        <end position="163"/>
    </location>
</feature>
<feature type="transmembrane region" description="Helical" evidence="2">
    <location>
        <begin position="12"/>
        <end position="34"/>
    </location>
</feature>
<dbReference type="EMBL" id="HACG01013151">
    <property type="protein sequence ID" value="CEK60016.1"/>
    <property type="molecule type" value="Transcribed_RNA"/>
</dbReference>
<gene>
    <name evidence="3" type="primary">ORF38163</name>
    <name evidence="4" type="synonym">ORF38164</name>
</gene>
<accession>A0A0B6YX20</accession>
<name>A0A0B6YX20_9EUPU</name>